<sequence>MPNVVSEEFYIRMVGAVGVSRVWVILDSKTHTDASLSGANAHTTGPREEVNTYHENCIFYKKPKQRLYPSET</sequence>
<keyword evidence="2" id="KW-1185">Reference proteome</keyword>
<dbReference type="Proteomes" id="UP001176429">
    <property type="component" value="Unassembled WGS sequence"/>
</dbReference>
<evidence type="ECO:0000313" key="1">
    <source>
        <dbReference type="EMBL" id="MDO7877353.1"/>
    </source>
</evidence>
<reference evidence="1" key="1">
    <citation type="submission" date="2023-07" db="EMBL/GenBank/DDBJ databases">
        <authorList>
            <person name="Kim M.K."/>
        </authorList>
    </citation>
    <scope>NUCLEOTIDE SEQUENCE</scope>
    <source>
        <strain evidence="1">ASUV-10-1</strain>
    </source>
</reference>
<dbReference type="EMBL" id="JAUQSY010000019">
    <property type="protein sequence ID" value="MDO7877353.1"/>
    <property type="molecule type" value="Genomic_DNA"/>
</dbReference>
<gene>
    <name evidence="1" type="ORF">Q5H93_21590</name>
</gene>
<protein>
    <submittedName>
        <fullName evidence="1">Uncharacterized protein</fullName>
    </submittedName>
</protein>
<name>A0ABT9BGF6_9BACT</name>
<evidence type="ECO:0000313" key="2">
    <source>
        <dbReference type="Proteomes" id="UP001176429"/>
    </source>
</evidence>
<comment type="caution">
    <text evidence="1">The sequence shown here is derived from an EMBL/GenBank/DDBJ whole genome shotgun (WGS) entry which is preliminary data.</text>
</comment>
<organism evidence="1 2">
    <name type="scientific">Hymenobacter aranciens</name>
    <dbReference type="NCBI Taxonomy" id="3063996"/>
    <lineage>
        <taxon>Bacteria</taxon>
        <taxon>Pseudomonadati</taxon>
        <taxon>Bacteroidota</taxon>
        <taxon>Cytophagia</taxon>
        <taxon>Cytophagales</taxon>
        <taxon>Hymenobacteraceae</taxon>
        <taxon>Hymenobacter</taxon>
    </lineage>
</organism>
<proteinExistence type="predicted"/>
<accession>A0ABT9BGF6</accession>
<dbReference type="RefSeq" id="WP_305008873.1">
    <property type="nucleotide sequence ID" value="NZ_JAUQSY010000019.1"/>
</dbReference>